<keyword evidence="2" id="KW-1185">Reference proteome</keyword>
<evidence type="ECO:0000313" key="1">
    <source>
        <dbReference type="EMBL" id="KAK7274206.1"/>
    </source>
</evidence>
<reference evidence="1 2" key="1">
    <citation type="submission" date="2024-01" db="EMBL/GenBank/DDBJ databases">
        <title>The genomes of 5 underutilized Papilionoideae crops provide insights into root nodulation and disease resistanc.</title>
        <authorList>
            <person name="Yuan L."/>
        </authorList>
    </citation>
    <scope>NUCLEOTIDE SEQUENCE [LARGE SCALE GENOMIC DNA]</scope>
    <source>
        <strain evidence="1">ZHUSHIDOU_FW_LH</strain>
        <tissue evidence="1">Leaf</tissue>
    </source>
</reference>
<name>A0AAN9FFC2_CROPI</name>
<dbReference type="AlphaFoldDB" id="A0AAN9FFC2"/>
<dbReference type="EMBL" id="JAYWIO010000003">
    <property type="protein sequence ID" value="KAK7274206.1"/>
    <property type="molecule type" value="Genomic_DNA"/>
</dbReference>
<accession>A0AAN9FFC2</accession>
<dbReference type="Proteomes" id="UP001372338">
    <property type="component" value="Unassembled WGS sequence"/>
</dbReference>
<protein>
    <submittedName>
        <fullName evidence="1">Uncharacterized protein</fullName>
    </submittedName>
</protein>
<comment type="caution">
    <text evidence="1">The sequence shown here is derived from an EMBL/GenBank/DDBJ whole genome shotgun (WGS) entry which is preliminary data.</text>
</comment>
<sequence length="194" mass="22307">MNGRWDWDVLRNLLPSHICDRIAAIVPPSFSAGPDSVTWGADSRGAFSLKSAYKLIKNLPQIESTSSKHFDEVWSWQGPQRGPETIMHSLRDCVTIRPFWEKLVHPRWVTDFFDSDVRNWLSLNFSQNCGVFDAVEWHTVFGVGIWILWKARNMWVFEGVHESSVALVCKVFSFSLSVQRALHRSARSLVSHHL</sequence>
<gene>
    <name evidence="1" type="ORF">RIF29_15287</name>
</gene>
<proteinExistence type="predicted"/>
<organism evidence="1 2">
    <name type="scientific">Crotalaria pallida</name>
    <name type="common">Smooth rattlebox</name>
    <name type="synonym">Crotalaria striata</name>
    <dbReference type="NCBI Taxonomy" id="3830"/>
    <lineage>
        <taxon>Eukaryota</taxon>
        <taxon>Viridiplantae</taxon>
        <taxon>Streptophyta</taxon>
        <taxon>Embryophyta</taxon>
        <taxon>Tracheophyta</taxon>
        <taxon>Spermatophyta</taxon>
        <taxon>Magnoliopsida</taxon>
        <taxon>eudicotyledons</taxon>
        <taxon>Gunneridae</taxon>
        <taxon>Pentapetalae</taxon>
        <taxon>rosids</taxon>
        <taxon>fabids</taxon>
        <taxon>Fabales</taxon>
        <taxon>Fabaceae</taxon>
        <taxon>Papilionoideae</taxon>
        <taxon>50 kb inversion clade</taxon>
        <taxon>genistoids sensu lato</taxon>
        <taxon>core genistoids</taxon>
        <taxon>Crotalarieae</taxon>
        <taxon>Crotalaria</taxon>
    </lineage>
</organism>
<evidence type="ECO:0000313" key="2">
    <source>
        <dbReference type="Proteomes" id="UP001372338"/>
    </source>
</evidence>